<organism evidence="1 2">
    <name type="scientific">Xenorhabdus santafensis</name>
    <dbReference type="NCBI Taxonomy" id="2582833"/>
    <lineage>
        <taxon>Bacteria</taxon>
        <taxon>Pseudomonadati</taxon>
        <taxon>Pseudomonadota</taxon>
        <taxon>Gammaproteobacteria</taxon>
        <taxon>Enterobacterales</taxon>
        <taxon>Morganellaceae</taxon>
        <taxon>Xenorhabdus</taxon>
    </lineage>
</organism>
<name>A0ABU4S5Y7_9GAMM</name>
<evidence type="ECO:0000313" key="2">
    <source>
        <dbReference type="Proteomes" id="UP001271890"/>
    </source>
</evidence>
<dbReference type="EMBL" id="VCDN01000013">
    <property type="protein sequence ID" value="MDX7986507.1"/>
    <property type="molecule type" value="Genomic_DNA"/>
</dbReference>
<keyword evidence="2" id="KW-1185">Reference proteome</keyword>
<sequence length="102" mass="11709">MSKFVLSTNVIPKEFELIEIHGFTEYTHKIEISDKGLIRNIAERNRNEHQEALDIFVKNSGNQGNVIFDIKISTAIAQFKNGTFLYKTYYGTLATVERKSHS</sequence>
<accession>A0ABU4S5Y7</accession>
<dbReference type="RefSeq" id="WP_319928951.1">
    <property type="nucleotide sequence ID" value="NZ_VCDN01000013.1"/>
</dbReference>
<reference evidence="2" key="1">
    <citation type="journal article" date="2024" name="Toxins">
        <title>Genome Sequence Analysis of Native Xenorhabdus Strains Isolated from Entomopathogenic Nematodes in Argentina.</title>
        <authorList>
            <person name="Palma L."/>
            <person name="Frizzo L."/>
            <person name="Kaiser S."/>
            <person name="Berry C."/>
            <person name="Caballero P."/>
            <person name="Bode H.B."/>
            <person name="Del Valle E.E."/>
        </authorList>
    </citation>
    <scope>NUCLEOTIDE SEQUENCE [LARGE SCALE GENOMIC DNA]</scope>
    <source>
        <strain evidence="2">12</strain>
    </source>
</reference>
<dbReference type="Proteomes" id="UP001271890">
    <property type="component" value="Unassembled WGS sequence"/>
</dbReference>
<evidence type="ECO:0008006" key="3">
    <source>
        <dbReference type="Google" id="ProtNLM"/>
    </source>
</evidence>
<comment type="caution">
    <text evidence="1">The sequence shown here is derived from an EMBL/GenBank/DDBJ whole genome shotgun (WGS) entry which is preliminary data.</text>
</comment>
<proteinExistence type="predicted"/>
<evidence type="ECO:0000313" key="1">
    <source>
        <dbReference type="EMBL" id="MDX7986507.1"/>
    </source>
</evidence>
<protein>
    <recommendedName>
        <fullName evidence="3">Phage protein</fullName>
    </recommendedName>
</protein>
<gene>
    <name evidence="1" type="ORF">FE392_04040</name>
</gene>